<feature type="chain" id="PRO_5008371064" description="RNase H type-1 domain-containing protein" evidence="1">
    <location>
        <begin position="19"/>
        <end position="154"/>
    </location>
</feature>
<dbReference type="Gene3D" id="3.30.420.10">
    <property type="entry name" value="Ribonuclease H-like superfamily/Ribonuclease H"/>
    <property type="match status" value="1"/>
</dbReference>
<dbReference type="EMBL" id="HAEC01010474">
    <property type="protein sequence ID" value="SBQ78690.1"/>
    <property type="molecule type" value="Transcribed_RNA"/>
</dbReference>
<feature type="non-terminal residue" evidence="2">
    <location>
        <position position="1"/>
    </location>
</feature>
<reference evidence="2" key="1">
    <citation type="submission" date="2016-05" db="EMBL/GenBank/DDBJ databases">
        <authorList>
            <person name="Lavstsen T."/>
            <person name="Jespersen J.S."/>
        </authorList>
    </citation>
    <scope>NUCLEOTIDE SEQUENCE</scope>
    <source>
        <tissue evidence="2">Brain</tissue>
    </source>
</reference>
<organism evidence="2">
    <name type="scientific">Nothobranchius korthausae</name>
    <dbReference type="NCBI Taxonomy" id="1143690"/>
    <lineage>
        <taxon>Eukaryota</taxon>
        <taxon>Metazoa</taxon>
        <taxon>Chordata</taxon>
        <taxon>Craniata</taxon>
        <taxon>Vertebrata</taxon>
        <taxon>Euteleostomi</taxon>
        <taxon>Actinopterygii</taxon>
        <taxon>Neopterygii</taxon>
        <taxon>Teleostei</taxon>
        <taxon>Neoteleostei</taxon>
        <taxon>Acanthomorphata</taxon>
        <taxon>Ovalentaria</taxon>
        <taxon>Atherinomorphae</taxon>
        <taxon>Cyprinodontiformes</taxon>
        <taxon>Nothobranchiidae</taxon>
        <taxon>Nothobranchius</taxon>
    </lineage>
</organism>
<evidence type="ECO:0008006" key="3">
    <source>
        <dbReference type="Google" id="ProtNLM"/>
    </source>
</evidence>
<reference evidence="2" key="2">
    <citation type="submission" date="2016-06" db="EMBL/GenBank/DDBJ databases">
        <title>The genome of a short-lived fish provides insights into sex chromosome evolution and the genetic control of aging.</title>
        <authorList>
            <person name="Reichwald K."/>
            <person name="Felder M."/>
            <person name="Petzold A."/>
            <person name="Koch P."/>
            <person name="Groth M."/>
            <person name="Platzer M."/>
        </authorList>
    </citation>
    <scope>NUCLEOTIDE SEQUENCE</scope>
    <source>
        <tissue evidence="2">Brain</tissue>
    </source>
</reference>
<name>A0A1A8H7J5_9TELE</name>
<accession>A0A1A8H7J5</accession>
<protein>
    <recommendedName>
        <fullName evidence="3">RNase H type-1 domain-containing protein</fullName>
    </recommendedName>
</protein>
<evidence type="ECO:0000313" key="2">
    <source>
        <dbReference type="EMBL" id="SBQ78690.1"/>
    </source>
</evidence>
<feature type="non-terminal residue" evidence="2">
    <location>
        <position position="154"/>
    </location>
</feature>
<proteinExistence type="predicted"/>
<dbReference type="CDD" id="cd09276">
    <property type="entry name" value="Rnase_HI_RT_non_LTR"/>
    <property type="match status" value="1"/>
</dbReference>
<keyword evidence="1" id="KW-0732">Signal</keyword>
<dbReference type="GO" id="GO:0003676">
    <property type="term" value="F:nucleic acid binding"/>
    <property type="evidence" value="ECO:0007669"/>
    <property type="project" value="InterPro"/>
</dbReference>
<feature type="signal peptide" evidence="1">
    <location>
        <begin position="1"/>
        <end position="18"/>
    </location>
</feature>
<dbReference type="InterPro" id="IPR012337">
    <property type="entry name" value="RNaseH-like_sf"/>
</dbReference>
<evidence type="ECO:0000256" key="1">
    <source>
        <dbReference type="SAM" id="SignalP"/>
    </source>
</evidence>
<dbReference type="SUPFAM" id="SSF53098">
    <property type="entry name" value="Ribonuclease H-like"/>
    <property type="match status" value="1"/>
</dbReference>
<sequence length="154" mass="16760">NSMSSFLLKLCRFVPVAGRADALGFLGWPVCSRLVWSDVLPWLLAVPEVDFTFLGRCRDGGVAGASQDFMGLERGSHLHLYTDGSKDPDSGRVAVGLVVPHLCFSFGCRLRDHCSMFTAELVAILCALRWVKERAVICSDSAAVLEALALGQTW</sequence>
<dbReference type="AlphaFoldDB" id="A0A1A8H7J5"/>
<gene>
    <name evidence="2" type="primary">CR847511.1</name>
</gene>
<dbReference type="InterPro" id="IPR036397">
    <property type="entry name" value="RNaseH_sf"/>
</dbReference>